<reference evidence="8" key="1">
    <citation type="submission" date="2015-03" db="EMBL/GenBank/DDBJ databases">
        <title>Wuchereria bancrofti Genome Sequencing Papua New Guinea Strain.</title>
        <authorList>
            <person name="Small S.T."/>
            <person name="Serre D."/>
            <person name="Zimmerman P.A."/>
        </authorList>
    </citation>
    <scope>NUCLEOTIDE SEQUENCE [LARGE SCALE GENOMIC DNA]</scope>
    <source>
        <strain evidence="8">pt0022</strain>
    </source>
</reference>
<dbReference type="InterPro" id="IPR017452">
    <property type="entry name" value="GPCR_Rhodpsn_7TM"/>
</dbReference>
<evidence type="ECO:0000256" key="3">
    <source>
        <dbReference type="ARBA" id="ARBA00022989"/>
    </source>
</evidence>
<evidence type="ECO:0000313" key="9">
    <source>
        <dbReference type="WBParaSite" id="mrna-Wban_07331"/>
    </source>
</evidence>
<comment type="subcellular location">
    <subcellularLocation>
        <location evidence="1">Membrane</location>
    </subcellularLocation>
</comment>
<evidence type="ECO:0000259" key="7">
    <source>
        <dbReference type="PROSITE" id="PS50262"/>
    </source>
</evidence>
<dbReference type="WBParaSite" id="mrna-Wban_07331">
    <property type="protein sequence ID" value="mrna-Wban_07331"/>
    <property type="gene ID" value="Wban_07331"/>
</dbReference>
<dbReference type="CDD" id="cd00637">
    <property type="entry name" value="7tm_classA_rhodopsin-like"/>
    <property type="match status" value="1"/>
</dbReference>
<reference evidence="9" key="3">
    <citation type="submission" date="2024-02" db="UniProtKB">
        <authorList>
            <consortium name="WormBaseParasite"/>
        </authorList>
    </citation>
    <scope>IDENTIFICATION</scope>
    <source>
        <strain evidence="9">pt0022</strain>
    </source>
</reference>
<dbReference type="PROSITE" id="PS50262">
    <property type="entry name" value="G_PROTEIN_RECEP_F1_2"/>
    <property type="match status" value="1"/>
</dbReference>
<evidence type="ECO:0000313" key="8">
    <source>
        <dbReference type="Proteomes" id="UP000093561"/>
    </source>
</evidence>
<evidence type="ECO:0000256" key="2">
    <source>
        <dbReference type="ARBA" id="ARBA00022692"/>
    </source>
</evidence>
<dbReference type="Gene3D" id="1.20.1070.10">
    <property type="entry name" value="Rhodopsin 7-helix transmembrane proteins"/>
    <property type="match status" value="1"/>
</dbReference>
<dbReference type="PANTHER" id="PTHR22718:SF25">
    <property type="entry name" value="G-PROTEIN COUPLED RECEPTORS FAMILY 1 PROFILE DOMAIN-CONTAINING PROTEIN"/>
    <property type="match status" value="1"/>
</dbReference>
<proteinExistence type="predicted"/>
<reference evidence="8" key="2">
    <citation type="journal article" date="2016" name="Mol. Ecol.">
        <title>Population genomics of the filarial nematode parasite Wuchereria bancrofti from mosquitoes.</title>
        <authorList>
            <person name="Small S.T."/>
            <person name="Reimer L.J."/>
            <person name="Tisch D.J."/>
            <person name="King C.L."/>
            <person name="Christensen B.M."/>
            <person name="Siba P.M."/>
            <person name="Kazura J.W."/>
            <person name="Serre D."/>
            <person name="Zimmerman P.A."/>
        </authorList>
    </citation>
    <scope>NUCLEOTIDE SEQUENCE</scope>
    <source>
        <strain evidence="8">pt0022</strain>
    </source>
</reference>
<sequence length="357" mass="41929">MGVCLYYTIVLLLILPSICLEKNTTDVAHIRGDNHKVIKYIAILLFIVFLLYGIISNILLVVVFFRKDNHYSREFIVIASQLIISNFMAFIPQIVVVLPEILKTKSSSYETTWTNRAFSNFATFPFFSILNFSFLLTMNRFVALILPKYYSIFQSAKLYMLIFLVWLSTLAFTYAGFYFCTTEFFAWKLSWEGDCEKSNRIAKTWWRIRFFWALFVPNAMFVIYLTIFCSVRHRRQRITMLCGEHGTMKNYHYEWSVLFQAVWNCGILETGSIIFNFLPSTLIKNFGEAARIPSKIFINCCFIFIYAMLPTVHFIYNTEARNVTKHYLYHLLHLRIDTLKKTKPLFKVLGNIPKCDG</sequence>
<keyword evidence="4 5" id="KW-0472">Membrane</keyword>
<evidence type="ECO:0000256" key="4">
    <source>
        <dbReference type="ARBA" id="ARBA00023136"/>
    </source>
</evidence>
<evidence type="ECO:0000256" key="1">
    <source>
        <dbReference type="ARBA" id="ARBA00004370"/>
    </source>
</evidence>
<feature type="transmembrane region" description="Helical" evidence="5">
    <location>
        <begin position="158"/>
        <end position="179"/>
    </location>
</feature>
<dbReference type="PANTHER" id="PTHR22718">
    <property type="entry name" value="SERPENTINE RECEPTOR, CLASS X"/>
    <property type="match status" value="1"/>
</dbReference>
<dbReference type="Proteomes" id="UP000093561">
    <property type="component" value="Unassembled WGS sequence"/>
</dbReference>
<feature type="transmembrane region" description="Helical" evidence="5">
    <location>
        <begin position="75"/>
        <end position="98"/>
    </location>
</feature>
<feature type="transmembrane region" description="Helical" evidence="5">
    <location>
        <begin position="296"/>
        <end position="316"/>
    </location>
</feature>
<feature type="signal peptide" evidence="6">
    <location>
        <begin position="1"/>
        <end position="19"/>
    </location>
</feature>
<feature type="transmembrane region" description="Helical" evidence="5">
    <location>
        <begin position="210"/>
        <end position="231"/>
    </location>
</feature>
<evidence type="ECO:0000256" key="6">
    <source>
        <dbReference type="SAM" id="SignalP"/>
    </source>
</evidence>
<dbReference type="AlphaFoldDB" id="A0AAF5PY43"/>
<evidence type="ECO:0000256" key="5">
    <source>
        <dbReference type="SAM" id="Phobius"/>
    </source>
</evidence>
<feature type="chain" id="PRO_5042144203" description="G-protein coupled receptors family 1 profile domain-containing protein" evidence="6">
    <location>
        <begin position="20"/>
        <end position="357"/>
    </location>
</feature>
<organism evidence="8 9">
    <name type="scientific">Wuchereria bancrofti</name>
    <dbReference type="NCBI Taxonomy" id="6293"/>
    <lineage>
        <taxon>Eukaryota</taxon>
        <taxon>Metazoa</taxon>
        <taxon>Ecdysozoa</taxon>
        <taxon>Nematoda</taxon>
        <taxon>Chromadorea</taxon>
        <taxon>Rhabditida</taxon>
        <taxon>Spirurina</taxon>
        <taxon>Spiruromorpha</taxon>
        <taxon>Filarioidea</taxon>
        <taxon>Onchocercidae</taxon>
        <taxon>Wuchereria</taxon>
    </lineage>
</organism>
<feature type="transmembrane region" description="Helical" evidence="5">
    <location>
        <begin position="118"/>
        <end position="137"/>
    </location>
</feature>
<feature type="domain" description="G-protein coupled receptors family 1 profile" evidence="7">
    <location>
        <begin position="56"/>
        <end position="237"/>
    </location>
</feature>
<name>A0AAF5PY43_WUCBA</name>
<protein>
    <recommendedName>
        <fullName evidence="7">G-protein coupled receptors family 1 profile domain-containing protein</fullName>
    </recommendedName>
</protein>
<accession>A0AAF5PY43</accession>
<keyword evidence="6" id="KW-0732">Signal</keyword>
<dbReference type="GO" id="GO:0016020">
    <property type="term" value="C:membrane"/>
    <property type="evidence" value="ECO:0007669"/>
    <property type="project" value="UniProtKB-SubCell"/>
</dbReference>
<keyword evidence="3 5" id="KW-1133">Transmembrane helix</keyword>
<feature type="transmembrane region" description="Helical" evidence="5">
    <location>
        <begin position="37"/>
        <end position="63"/>
    </location>
</feature>
<keyword evidence="2 5" id="KW-0812">Transmembrane</keyword>